<evidence type="ECO:0000259" key="1">
    <source>
        <dbReference type="PROSITE" id="PS51462"/>
    </source>
</evidence>
<protein>
    <submittedName>
        <fullName evidence="2">Isopentenyldiphosphate isomerase</fullName>
    </submittedName>
</protein>
<gene>
    <name evidence="2" type="ORF">SAMN05216192_106167</name>
</gene>
<evidence type="ECO:0000313" key="2">
    <source>
        <dbReference type="EMBL" id="SDI56282.1"/>
    </source>
</evidence>
<sequence>MNDELLTTFDEHGNITGTAPRGDVHRLGLWHETFHCWLVSRDPGTGLSIWLQLRSGQKRDYAGLLDITAAGHLLSHETTEDGLRELEEELGITVPFTSLHPLGIIPYTMDTAGFLDRERANVFLHETSLPLEAFHLQPEEVAGLVTARFDDFRSLWEGKLSSIRIRGFRVEGDSRITIDEEAGTGSFVPHEQSYYRKIIAGIAAAFT</sequence>
<dbReference type="PANTHER" id="PTHR10885:SF0">
    <property type="entry name" value="ISOPENTENYL-DIPHOSPHATE DELTA-ISOMERASE"/>
    <property type="match status" value="1"/>
</dbReference>
<keyword evidence="2" id="KW-0413">Isomerase</keyword>
<dbReference type="PANTHER" id="PTHR10885">
    <property type="entry name" value="ISOPENTENYL-DIPHOSPHATE DELTA-ISOMERASE"/>
    <property type="match status" value="1"/>
</dbReference>
<dbReference type="OrthoDB" id="9780586at2"/>
<dbReference type="EMBL" id="FNDX01000006">
    <property type="protein sequence ID" value="SDI56282.1"/>
    <property type="molecule type" value="Genomic_DNA"/>
</dbReference>
<feature type="domain" description="Nudix hydrolase" evidence="1">
    <location>
        <begin position="29"/>
        <end position="159"/>
    </location>
</feature>
<name>A0A1G8LKN8_9BACL</name>
<proteinExistence type="predicted"/>
<dbReference type="Pfam" id="PF00293">
    <property type="entry name" value="NUDIX"/>
    <property type="match status" value="1"/>
</dbReference>
<dbReference type="InterPro" id="IPR015797">
    <property type="entry name" value="NUDIX_hydrolase-like_dom_sf"/>
</dbReference>
<dbReference type="AlphaFoldDB" id="A0A1G8LKN8"/>
<dbReference type="InterPro" id="IPR000086">
    <property type="entry name" value="NUDIX_hydrolase_dom"/>
</dbReference>
<dbReference type="SUPFAM" id="SSF55811">
    <property type="entry name" value="Nudix"/>
    <property type="match status" value="1"/>
</dbReference>
<dbReference type="CDD" id="cd04692">
    <property type="entry name" value="NUDIX_Hydrolase"/>
    <property type="match status" value="1"/>
</dbReference>
<dbReference type="Gene3D" id="3.90.79.10">
    <property type="entry name" value="Nucleoside Triphosphate Pyrophosphohydrolase"/>
    <property type="match status" value="1"/>
</dbReference>
<dbReference type="Proteomes" id="UP000199050">
    <property type="component" value="Unassembled WGS sequence"/>
</dbReference>
<dbReference type="GO" id="GO:0016853">
    <property type="term" value="F:isomerase activity"/>
    <property type="evidence" value="ECO:0007669"/>
    <property type="project" value="UniProtKB-KW"/>
</dbReference>
<evidence type="ECO:0000313" key="3">
    <source>
        <dbReference type="Proteomes" id="UP000199050"/>
    </source>
</evidence>
<keyword evidence="3" id="KW-1185">Reference proteome</keyword>
<dbReference type="PROSITE" id="PS51462">
    <property type="entry name" value="NUDIX"/>
    <property type="match status" value="1"/>
</dbReference>
<organism evidence="2 3">
    <name type="scientific">Paenibacillus typhae</name>
    <dbReference type="NCBI Taxonomy" id="1174501"/>
    <lineage>
        <taxon>Bacteria</taxon>
        <taxon>Bacillati</taxon>
        <taxon>Bacillota</taxon>
        <taxon>Bacilli</taxon>
        <taxon>Bacillales</taxon>
        <taxon>Paenibacillaceae</taxon>
        <taxon>Paenibacillus</taxon>
    </lineage>
</organism>
<dbReference type="RefSeq" id="WP_090713593.1">
    <property type="nucleotide sequence ID" value="NZ_CBCSKY010000005.1"/>
</dbReference>
<accession>A0A1G8LKN8</accession>
<reference evidence="3" key="1">
    <citation type="submission" date="2016-10" db="EMBL/GenBank/DDBJ databases">
        <authorList>
            <person name="Varghese N."/>
            <person name="Submissions S."/>
        </authorList>
    </citation>
    <scope>NUCLEOTIDE SEQUENCE [LARGE SCALE GENOMIC DNA]</scope>
    <source>
        <strain evidence="3">CGMCC 1.11012</strain>
    </source>
</reference>
<dbReference type="STRING" id="1174501.SAMN05216192_106167"/>